<organism evidence="3 4">
    <name type="scientific">Dendrobium nobile</name>
    <name type="common">Orchid</name>
    <dbReference type="NCBI Taxonomy" id="94219"/>
    <lineage>
        <taxon>Eukaryota</taxon>
        <taxon>Viridiplantae</taxon>
        <taxon>Streptophyta</taxon>
        <taxon>Embryophyta</taxon>
        <taxon>Tracheophyta</taxon>
        <taxon>Spermatophyta</taxon>
        <taxon>Magnoliopsida</taxon>
        <taxon>Liliopsida</taxon>
        <taxon>Asparagales</taxon>
        <taxon>Orchidaceae</taxon>
        <taxon>Epidendroideae</taxon>
        <taxon>Malaxideae</taxon>
        <taxon>Dendrobiinae</taxon>
        <taxon>Dendrobium</taxon>
    </lineage>
</organism>
<keyword evidence="4" id="KW-1185">Reference proteome</keyword>
<dbReference type="Proteomes" id="UP000829196">
    <property type="component" value="Unassembled WGS sequence"/>
</dbReference>
<name>A0A8T3BXP0_DENNO</name>
<reference evidence="3" key="1">
    <citation type="journal article" date="2022" name="Front. Genet.">
        <title>Chromosome-Scale Assembly of the Dendrobium nobile Genome Provides Insights Into the Molecular Mechanism of the Biosynthesis of the Medicinal Active Ingredient of Dendrobium.</title>
        <authorList>
            <person name="Xu Q."/>
            <person name="Niu S.-C."/>
            <person name="Li K.-L."/>
            <person name="Zheng P.-J."/>
            <person name="Zhang X.-J."/>
            <person name="Jia Y."/>
            <person name="Liu Y."/>
            <person name="Niu Y.-X."/>
            <person name="Yu L.-H."/>
            <person name="Chen D.-F."/>
            <person name="Zhang G.-Q."/>
        </authorList>
    </citation>
    <scope>NUCLEOTIDE SEQUENCE</scope>
    <source>
        <tissue evidence="3">Leaf</tissue>
    </source>
</reference>
<evidence type="ECO:0000256" key="1">
    <source>
        <dbReference type="SAM" id="MobiDB-lite"/>
    </source>
</evidence>
<feature type="compositionally biased region" description="Basic and acidic residues" evidence="1">
    <location>
        <begin position="20"/>
        <end position="30"/>
    </location>
</feature>
<gene>
    <name evidence="2" type="ORF">KFK09_005236</name>
    <name evidence="3" type="ORF">KFK09_005237</name>
</gene>
<evidence type="ECO:0000313" key="4">
    <source>
        <dbReference type="Proteomes" id="UP000829196"/>
    </source>
</evidence>
<feature type="region of interest" description="Disordered" evidence="1">
    <location>
        <begin position="17"/>
        <end position="41"/>
    </location>
</feature>
<evidence type="ECO:0000313" key="3">
    <source>
        <dbReference type="EMBL" id="KAI0522852.1"/>
    </source>
</evidence>
<evidence type="ECO:0000313" key="2">
    <source>
        <dbReference type="EMBL" id="KAI0522851.1"/>
    </source>
</evidence>
<dbReference type="EMBL" id="JAGYWB010000005">
    <property type="protein sequence ID" value="KAI0522851.1"/>
    <property type="molecule type" value="Genomic_DNA"/>
</dbReference>
<dbReference type="EMBL" id="JAGYWB010000005">
    <property type="protein sequence ID" value="KAI0522852.1"/>
    <property type="molecule type" value="Genomic_DNA"/>
</dbReference>
<sequence>MEEAKREIRSGLPWLVQESSKGEEEREPELGVRAGGGMPRERGFVPSKFSLLPQEEARALRSIVAAARNTRMSLLTASYRCSARGRSRATGEKDHANCPLN</sequence>
<dbReference type="AlphaFoldDB" id="A0A8T3BXP0"/>
<accession>A0A8T3BXP0</accession>
<protein>
    <submittedName>
        <fullName evidence="3">Uncharacterized protein</fullName>
    </submittedName>
</protein>
<proteinExistence type="predicted"/>
<comment type="caution">
    <text evidence="3">The sequence shown here is derived from an EMBL/GenBank/DDBJ whole genome shotgun (WGS) entry which is preliminary data.</text>
</comment>